<dbReference type="EMBL" id="JAACFV010000020">
    <property type="protein sequence ID" value="KAF7511447.1"/>
    <property type="molecule type" value="Genomic_DNA"/>
</dbReference>
<comment type="caution">
    <text evidence="1">The sequence shown here is derived from an EMBL/GenBank/DDBJ whole genome shotgun (WGS) entry which is preliminary data.</text>
</comment>
<dbReference type="AlphaFoldDB" id="A0A8H7AR46"/>
<accession>A0A8H7AR46</accession>
<dbReference type="Proteomes" id="UP000606974">
    <property type="component" value="Unassembled WGS sequence"/>
</dbReference>
<organism evidence="1 2">
    <name type="scientific">Endocarpon pusillum</name>
    <dbReference type="NCBI Taxonomy" id="364733"/>
    <lineage>
        <taxon>Eukaryota</taxon>
        <taxon>Fungi</taxon>
        <taxon>Dikarya</taxon>
        <taxon>Ascomycota</taxon>
        <taxon>Pezizomycotina</taxon>
        <taxon>Eurotiomycetes</taxon>
        <taxon>Chaetothyriomycetidae</taxon>
        <taxon>Verrucariales</taxon>
        <taxon>Verrucariaceae</taxon>
        <taxon>Endocarpon</taxon>
    </lineage>
</organism>
<sequence>MVSEKRSPKIRRMEGIALVKRRAARTEIQRLASSMVIYLLMTLTDVYKWMDQTETISEEDSVRQGKHVIGP</sequence>
<reference evidence="1" key="1">
    <citation type="submission" date="2020-02" db="EMBL/GenBank/DDBJ databases">
        <authorList>
            <person name="Palmer J.M."/>
        </authorList>
    </citation>
    <scope>NUCLEOTIDE SEQUENCE</scope>
    <source>
        <strain evidence="1">EPUS1.4</strain>
        <tissue evidence="1">Thallus</tissue>
    </source>
</reference>
<name>A0A8H7AR46_9EURO</name>
<protein>
    <submittedName>
        <fullName evidence="1">Uncharacterized protein</fullName>
    </submittedName>
</protein>
<evidence type="ECO:0000313" key="2">
    <source>
        <dbReference type="Proteomes" id="UP000606974"/>
    </source>
</evidence>
<keyword evidence="2" id="KW-1185">Reference proteome</keyword>
<dbReference type="OrthoDB" id="10480170at2759"/>
<gene>
    <name evidence="1" type="ORF">GJ744_004636</name>
</gene>
<proteinExistence type="predicted"/>
<evidence type="ECO:0000313" key="1">
    <source>
        <dbReference type="EMBL" id="KAF7511447.1"/>
    </source>
</evidence>